<proteinExistence type="inferred from homology"/>
<evidence type="ECO:0000256" key="2">
    <source>
        <dbReference type="ARBA" id="ARBA00023274"/>
    </source>
</evidence>
<organism evidence="5 6">
    <name type="scientific">Ignisphaera aggregans (strain DSM 17230 / JCM 13409 / AQ1.S1)</name>
    <dbReference type="NCBI Taxonomy" id="583356"/>
    <lineage>
        <taxon>Archaea</taxon>
        <taxon>Thermoproteota</taxon>
        <taxon>Thermoprotei</taxon>
        <taxon>Desulfurococcales</taxon>
        <taxon>Desulfurococcaceae</taxon>
        <taxon>Ignisphaera</taxon>
    </lineage>
</organism>
<dbReference type="BioCyc" id="IAGG583356:GHAH-93-MONOMER"/>
<dbReference type="HOGENOM" id="CLU_179008_0_0_2"/>
<sequence length="102" mass="11329">MDEGCCINIEIPGPIVKKPRLIKFRGIDTGTRIGRGYSIGELKAANISLSLAKQLNIPLDPRRKSVHEENVENLKKVLEQLSEVIRAKKTKPARLVVKAKTS</sequence>
<dbReference type="KEGG" id="iag:Igag_0084"/>
<dbReference type="GO" id="GO:1990904">
    <property type="term" value="C:ribonucleoprotein complex"/>
    <property type="evidence" value="ECO:0007669"/>
    <property type="project" value="UniProtKB-KW"/>
</dbReference>
<comment type="similarity">
    <text evidence="3">Belongs to the eukaryotic ribosomal protein eL13 family.</text>
</comment>
<evidence type="ECO:0000256" key="3">
    <source>
        <dbReference type="HAMAP-Rule" id="MF_00499"/>
    </source>
</evidence>
<accession>E0SPJ3</accession>
<dbReference type="GO" id="GO:0005840">
    <property type="term" value="C:ribosome"/>
    <property type="evidence" value="ECO:0007669"/>
    <property type="project" value="UniProtKB-KW"/>
</dbReference>
<dbReference type="EMBL" id="CP002098">
    <property type="protein sequence ID" value="ADM26936.1"/>
    <property type="molecule type" value="Genomic_DNA"/>
</dbReference>
<reference evidence="5 6" key="1">
    <citation type="journal article" date="2010" name="Stand. Genomic Sci.">
        <title>Complete genome sequence of Ignisphaera aggregans type strain (AQ1.S1).</title>
        <authorList>
            <person name="Goker M."/>
            <person name="Held B."/>
            <person name="Lapidus A."/>
            <person name="Nolan M."/>
            <person name="Spring S."/>
            <person name="Yasawong M."/>
            <person name="Lucas S."/>
            <person name="Glavina Del Rio T."/>
            <person name="Tice H."/>
            <person name="Cheng J.F."/>
            <person name="Goodwin L."/>
            <person name="Tapia R."/>
            <person name="Pitluck S."/>
            <person name="Liolios K."/>
            <person name="Ivanova N."/>
            <person name="Mavromatis K."/>
            <person name="Mikhailova N."/>
            <person name="Pati A."/>
            <person name="Chen A."/>
            <person name="Palaniappan K."/>
            <person name="Brambilla E."/>
            <person name="Land M."/>
            <person name="Hauser L."/>
            <person name="Chang Y.J."/>
            <person name="Jeffries C.D."/>
            <person name="Brettin T."/>
            <person name="Detter J.C."/>
            <person name="Han C."/>
            <person name="Rohde M."/>
            <person name="Sikorski J."/>
            <person name="Woyke T."/>
            <person name="Bristow J."/>
            <person name="Eisen J.A."/>
            <person name="Markowitz V."/>
            <person name="Hugenholtz P."/>
            <person name="Kyrpides N.C."/>
            <person name="Klenk H.P."/>
        </authorList>
    </citation>
    <scope>NUCLEOTIDE SEQUENCE [LARGE SCALE GENOMIC DNA]</scope>
    <source>
        <strain evidence="6">DSM 17230 / JCM 13409 / AQ1.S1</strain>
    </source>
</reference>
<dbReference type="InterPro" id="IPR001380">
    <property type="entry name" value="Ribosomal_eL13"/>
</dbReference>
<dbReference type="GO" id="GO:0006412">
    <property type="term" value="P:translation"/>
    <property type="evidence" value="ECO:0007669"/>
    <property type="project" value="UniProtKB-UniRule"/>
</dbReference>
<gene>
    <name evidence="3" type="primary">rpl13e</name>
    <name evidence="5" type="ordered locus">Igag_0084</name>
</gene>
<dbReference type="Pfam" id="PF01294">
    <property type="entry name" value="Ribosomal_L13e"/>
    <property type="match status" value="1"/>
</dbReference>
<evidence type="ECO:0000313" key="6">
    <source>
        <dbReference type="Proteomes" id="UP000001304"/>
    </source>
</evidence>
<name>E0SPJ3_IGNAA</name>
<dbReference type="HAMAP" id="MF_00499">
    <property type="entry name" value="Ribosomal_eL13"/>
    <property type="match status" value="1"/>
</dbReference>
<evidence type="ECO:0000256" key="4">
    <source>
        <dbReference type="SAM" id="Coils"/>
    </source>
</evidence>
<dbReference type="AlphaFoldDB" id="E0SPJ3"/>
<protein>
    <recommendedName>
        <fullName evidence="3">Large ribosomal subunit protein eL13</fullName>
    </recommendedName>
</protein>
<dbReference type="Proteomes" id="UP000001304">
    <property type="component" value="Chromosome"/>
</dbReference>
<evidence type="ECO:0000313" key="5">
    <source>
        <dbReference type="EMBL" id="ADM26936.1"/>
    </source>
</evidence>
<keyword evidence="4" id="KW-0175">Coiled coil</keyword>
<feature type="coiled-coil region" evidence="4">
    <location>
        <begin position="64"/>
        <end position="91"/>
    </location>
</feature>
<keyword evidence="2 3" id="KW-0687">Ribonucleoprotein</keyword>
<keyword evidence="6" id="KW-1185">Reference proteome</keyword>
<dbReference type="STRING" id="583356.Igag_0084"/>
<evidence type="ECO:0000256" key="1">
    <source>
        <dbReference type="ARBA" id="ARBA00022980"/>
    </source>
</evidence>
<keyword evidence="1 3" id="KW-0689">Ribosomal protein</keyword>
<dbReference type="GO" id="GO:0003735">
    <property type="term" value="F:structural constituent of ribosome"/>
    <property type="evidence" value="ECO:0007669"/>
    <property type="project" value="InterPro"/>
</dbReference>